<feature type="region of interest" description="Disordered" evidence="1">
    <location>
        <begin position="100"/>
        <end position="185"/>
    </location>
</feature>
<feature type="compositionally biased region" description="Basic and acidic residues" evidence="1">
    <location>
        <begin position="170"/>
        <end position="185"/>
    </location>
</feature>
<dbReference type="Proteomes" id="UP001141629">
    <property type="component" value="Unassembled WGS sequence"/>
</dbReference>
<keyword evidence="3" id="KW-1185">Reference proteome</keyword>
<reference evidence="2" key="1">
    <citation type="submission" date="2020-07" db="EMBL/GenBank/DDBJ databases">
        <authorList>
            <person name="Pettersson B.M.F."/>
            <person name="Behra P.R.K."/>
            <person name="Ramesh M."/>
            <person name="Das S."/>
            <person name="Dasgupta S."/>
            <person name="Kirsebom L.A."/>
        </authorList>
    </citation>
    <scope>NUCLEOTIDE SEQUENCE</scope>
    <source>
        <strain evidence="2">DSM 44838</strain>
    </source>
</reference>
<feature type="compositionally biased region" description="Basic and acidic residues" evidence="1">
    <location>
        <begin position="124"/>
        <end position="140"/>
    </location>
</feature>
<comment type="caution">
    <text evidence="2">The sequence shown here is derived from an EMBL/GenBank/DDBJ whole genome shotgun (WGS) entry which is preliminary data.</text>
</comment>
<organism evidence="2 3">
    <name type="scientific">Mycobacterium yunnanensis</name>
    <dbReference type="NCBI Taxonomy" id="368477"/>
    <lineage>
        <taxon>Bacteria</taxon>
        <taxon>Bacillati</taxon>
        <taxon>Actinomycetota</taxon>
        <taxon>Actinomycetes</taxon>
        <taxon>Mycobacteriales</taxon>
        <taxon>Mycobacteriaceae</taxon>
        <taxon>Mycobacterium</taxon>
    </lineage>
</organism>
<feature type="region of interest" description="Disordered" evidence="1">
    <location>
        <begin position="25"/>
        <end position="63"/>
    </location>
</feature>
<feature type="compositionally biased region" description="Low complexity" evidence="1">
    <location>
        <begin position="111"/>
        <end position="122"/>
    </location>
</feature>
<accession>A0A9X2YZG3</accession>
<gene>
    <name evidence="2" type="ORF">H7K45_07325</name>
</gene>
<dbReference type="SUPFAM" id="SSF69047">
    <property type="entry name" value="Hypothetical protein YjbJ"/>
    <property type="match status" value="1"/>
</dbReference>
<dbReference type="InterPro" id="IPR036629">
    <property type="entry name" value="YjbJ_sf"/>
</dbReference>
<sequence length="185" mass="19724">MSEHDMSDEARKGLIDSVKGKAKEIAGAMTGNDSLTAEGQLEQTQARERKEANSVQAVADAEAEQARELATEARLEGAQERIAVDARTASVESSIVTEQAAQKADAERTAQQEAQRAAAEAEAQAEREVQRAEAQERVDVRAAASEATEAVDEHQAAVENAEATRAAAEAARERADRLTDNADLP</sequence>
<evidence type="ECO:0000313" key="3">
    <source>
        <dbReference type="Proteomes" id="UP001141629"/>
    </source>
</evidence>
<protein>
    <submittedName>
        <fullName evidence="2">CsbD family protein</fullName>
    </submittedName>
</protein>
<reference evidence="2" key="2">
    <citation type="journal article" date="2022" name="BMC Genomics">
        <title>Comparative genome analysis of mycobacteria focusing on tRNA and non-coding RNA.</title>
        <authorList>
            <person name="Behra P.R.K."/>
            <person name="Pettersson B.M.F."/>
            <person name="Ramesh M."/>
            <person name="Das S."/>
            <person name="Dasgupta S."/>
            <person name="Kirsebom L.A."/>
        </authorList>
    </citation>
    <scope>NUCLEOTIDE SEQUENCE</scope>
    <source>
        <strain evidence="2">DSM 44838</strain>
    </source>
</reference>
<dbReference type="RefSeq" id="WP_263995136.1">
    <property type="nucleotide sequence ID" value="NZ_JACKVK010000005.1"/>
</dbReference>
<feature type="compositionally biased region" description="Polar residues" evidence="1">
    <location>
        <begin position="31"/>
        <end position="44"/>
    </location>
</feature>
<name>A0A9X2YZG3_9MYCO</name>
<proteinExistence type="predicted"/>
<evidence type="ECO:0000256" key="1">
    <source>
        <dbReference type="SAM" id="MobiDB-lite"/>
    </source>
</evidence>
<dbReference type="EMBL" id="JACKVK010000005">
    <property type="protein sequence ID" value="MCV7420346.1"/>
    <property type="molecule type" value="Genomic_DNA"/>
</dbReference>
<evidence type="ECO:0000313" key="2">
    <source>
        <dbReference type="EMBL" id="MCV7420346.1"/>
    </source>
</evidence>
<feature type="compositionally biased region" description="Low complexity" evidence="1">
    <location>
        <begin position="157"/>
        <end position="169"/>
    </location>
</feature>
<dbReference type="AlphaFoldDB" id="A0A9X2YZG3"/>